<sequence>MSLPDFMLDPNAVLKDKDHEWRYNIIPDYSKANKYFEEEKTVNHEEGSLEFLVSNLVKNWEKEMSHKLRKDQIRTINPEKYRFSVNGKAWNDVENMLKLGTYNALIGDTELYKASELNFLDSHKLFKRALRAFSWEVIKVYSGPPVVAFKWRHWGLNNGDVTLETHSGKKYEAKASNRVLEVFGVSVAKVNDKFQIEELEVFFDPADSVTQIFDKKNVGNACPVVSGIQNLNIK</sequence>
<dbReference type="PANTHER" id="PTHR31723:SF10">
    <property type="entry name" value="PATHOGEN-RELATED PROTEIN"/>
    <property type="match status" value="1"/>
</dbReference>
<keyword evidence="2" id="KW-1185">Reference proteome</keyword>
<dbReference type="Proteomes" id="UP001107558">
    <property type="component" value="Chromosome 2"/>
</dbReference>
<evidence type="ECO:0000313" key="2">
    <source>
        <dbReference type="Proteomes" id="UP001107558"/>
    </source>
</evidence>
<dbReference type="EMBL" id="JADBJN010000002">
    <property type="protein sequence ID" value="KAG5676861.1"/>
    <property type="molecule type" value="Genomic_DNA"/>
</dbReference>
<gene>
    <name evidence="1" type="ORF">PVAND_006668</name>
</gene>
<reference evidence="1" key="1">
    <citation type="submission" date="2021-03" db="EMBL/GenBank/DDBJ databases">
        <title>Chromosome level genome of the anhydrobiotic midge Polypedilum vanderplanki.</title>
        <authorList>
            <person name="Yoshida Y."/>
            <person name="Kikawada T."/>
            <person name="Gusev O."/>
        </authorList>
    </citation>
    <scope>NUCLEOTIDE SEQUENCE</scope>
    <source>
        <strain evidence="1">NIAS01</strain>
        <tissue evidence="1">Whole body or cell culture</tissue>
    </source>
</reference>
<accession>A0A9J6C4P1</accession>
<evidence type="ECO:0008006" key="3">
    <source>
        <dbReference type="Google" id="ProtNLM"/>
    </source>
</evidence>
<dbReference type="AlphaFoldDB" id="A0A9J6C4P1"/>
<name>A0A9J6C4P1_POLVA</name>
<comment type="caution">
    <text evidence="1">The sequence shown here is derived from an EMBL/GenBank/DDBJ whole genome shotgun (WGS) entry which is preliminary data.</text>
</comment>
<dbReference type="PANTHER" id="PTHR31723">
    <property type="entry name" value="PATHOGENESIS-RELATED FAMILY PROTEIN"/>
    <property type="match status" value="1"/>
</dbReference>
<dbReference type="OrthoDB" id="65445at2759"/>
<organism evidence="1 2">
    <name type="scientific">Polypedilum vanderplanki</name>
    <name type="common">Sleeping chironomid midge</name>
    <dbReference type="NCBI Taxonomy" id="319348"/>
    <lineage>
        <taxon>Eukaryota</taxon>
        <taxon>Metazoa</taxon>
        <taxon>Ecdysozoa</taxon>
        <taxon>Arthropoda</taxon>
        <taxon>Hexapoda</taxon>
        <taxon>Insecta</taxon>
        <taxon>Pterygota</taxon>
        <taxon>Neoptera</taxon>
        <taxon>Endopterygota</taxon>
        <taxon>Diptera</taxon>
        <taxon>Nematocera</taxon>
        <taxon>Chironomoidea</taxon>
        <taxon>Chironomidae</taxon>
        <taxon>Chironominae</taxon>
        <taxon>Polypedilum</taxon>
        <taxon>Polypedilum</taxon>
    </lineage>
</organism>
<protein>
    <recommendedName>
        <fullName evidence="3">Pathogen-related protein</fullName>
    </recommendedName>
</protein>
<proteinExistence type="predicted"/>
<dbReference type="SUPFAM" id="SSF54427">
    <property type="entry name" value="NTF2-like"/>
    <property type="match status" value="1"/>
</dbReference>
<dbReference type="InterPro" id="IPR032710">
    <property type="entry name" value="NTF2-like_dom_sf"/>
</dbReference>
<evidence type="ECO:0000313" key="1">
    <source>
        <dbReference type="EMBL" id="KAG5676861.1"/>
    </source>
</evidence>
<dbReference type="InterPro" id="IPR053218">
    <property type="entry name" value="Pathogen-related_defense"/>
</dbReference>